<dbReference type="InterPro" id="IPR018289">
    <property type="entry name" value="MULE_transposase_dom"/>
</dbReference>
<name>A0A2N9GGE9_FAGSY</name>
<evidence type="ECO:0000256" key="1">
    <source>
        <dbReference type="SAM" id="MobiDB-lite"/>
    </source>
</evidence>
<organism evidence="3">
    <name type="scientific">Fagus sylvatica</name>
    <name type="common">Beechnut</name>
    <dbReference type="NCBI Taxonomy" id="28930"/>
    <lineage>
        <taxon>Eukaryota</taxon>
        <taxon>Viridiplantae</taxon>
        <taxon>Streptophyta</taxon>
        <taxon>Embryophyta</taxon>
        <taxon>Tracheophyta</taxon>
        <taxon>Spermatophyta</taxon>
        <taxon>Magnoliopsida</taxon>
        <taxon>eudicotyledons</taxon>
        <taxon>Gunneridae</taxon>
        <taxon>Pentapetalae</taxon>
        <taxon>rosids</taxon>
        <taxon>fabids</taxon>
        <taxon>Fagales</taxon>
        <taxon>Fagaceae</taxon>
        <taxon>Fagus</taxon>
    </lineage>
</organism>
<sequence length="377" mass="40836">MDFSLGGYSSPSIVAAWTGTEHKRAKFSIIRGKNKAIQFTDKQPLDDDIDVECGDFDNEAGLEEEDEDGDKDGKDVAVEDNRGDDDMDFWDMLLSGDEDLLDIVVAAYSQGMTSQPASELVIEPARETVIEPIREPEFEKDWDSELANNDDNRPRVHGMLMLAGCKYIGQEKRATKKIDGSHKEQYTIRTGFKQECRPLIGLDECFLKGPYKRHLLSDVARDANDNMYLICVVVVESECKSSWSWFLDALLKDIREIKSGWAFISNRQKGLTESFTDAYPEMTIKMGKKKGVGTNAGGGASGSASAGTYGRVTSASGGVYGRVASATSGASGRGTGASASGGTSANGGGASRKAKVMVVPTVQKAMERIAVKTKKTT</sequence>
<feature type="compositionally biased region" description="Acidic residues" evidence="1">
    <location>
        <begin position="46"/>
        <end position="70"/>
    </location>
</feature>
<dbReference type="PANTHER" id="PTHR31973">
    <property type="entry name" value="POLYPROTEIN, PUTATIVE-RELATED"/>
    <property type="match status" value="1"/>
</dbReference>
<evidence type="ECO:0000313" key="3">
    <source>
        <dbReference type="EMBL" id="SPC98595.1"/>
    </source>
</evidence>
<dbReference type="Pfam" id="PF10551">
    <property type="entry name" value="MULE"/>
    <property type="match status" value="1"/>
</dbReference>
<feature type="region of interest" description="Disordered" evidence="1">
    <location>
        <begin position="43"/>
        <end position="82"/>
    </location>
</feature>
<proteinExistence type="predicted"/>
<feature type="compositionally biased region" description="Basic and acidic residues" evidence="1">
    <location>
        <begin position="71"/>
        <end position="81"/>
    </location>
</feature>
<dbReference type="PANTHER" id="PTHR31973:SF187">
    <property type="entry name" value="MUTATOR TRANSPOSASE MUDRA PROTEIN"/>
    <property type="match status" value="1"/>
</dbReference>
<dbReference type="AlphaFoldDB" id="A0A2N9GGE9"/>
<feature type="domain" description="MULE transposase" evidence="2">
    <location>
        <begin position="200"/>
        <end position="286"/>
    </location>
</feature>
<dbReference type="EMBL" id="OIVN01001887">
    <property type="protein sequence ID" value="SPC98595.1"/>
    <property type="molecule type" value="Genomic_DNA"/>
</dbReference>
<gene>
    <name evidence="3" type="ORF">FSB_LOCUS26477</name>
</gene>
<feature type="region of interest" description="Disordered" evidence="1">
    <location>
        <begin position="328"/>
        <end position="354"/>
    </location>
</feature>
<protein>
    <recommendedName>
        <fullName evidence="2">MULE transposase domain-containing protein</fullName>
    </recommendedName>
</protein>
<evidence type="ECO:0000259" key="2">
    <source>
        <dbReference type="Pfam" id="PF10551"/>
    </source>
</evidence>
<accession>A0A2N9GGE9</accession>
<reference evidence="3" key="1">
    <citation type="submission" date="2018-02" db="EMBL/GenBank/DDBJ databases">
        <authorList>
            <person name="Cohen D.B."/>
            <person name="Kent A.D."/>
        </authorList>
    </citation>
    <scope>NUCLEOTIDE SEQUENCE</scope>
</reference>
<feature type="compositionally biased region" description="Low complexity" evidence="1">
    <location>
        <begin position="328"/>
        <end position="343"/>
    </location>
</feature>